<keyword evidence="2 5" id="KW-0378">Hydrolase</keyword>
<keyword evidence="3 5" id="KW-0063">Aspartyl esterase</keyword>
<dbReference type="PANTHER" id="PTHR31321:SF57">
    <property type="entry name" value="PECTINESTERASE 53-RELATED"/>
    <property type="match status" value="1"/>
</dbReference>
<dbReference type="Gene3D" id="2.160.20.10">
    <property type="entry name" value="Single-stranded right-handed beta-helix, Pectin lyase-like"/>
    <property type="match status" value="1"/>
</dbReference>
<keyword evidence="8" id="KW-1185">Reference proteome</keyword>
<dbReference type="PANTHER" id="PTHR31321">
    <property type="entry name" value="ACYL-COA THIOESTER HYDROLASE YBHC-RELATED"/>
    <property type="match status" value="1"/>
</dbReference>
<dbReference type="InterPro" id="IPR000070">
    <property type="entry name" value="Pectinesterase_cat"/>
</dbReference>
<dbReference type="EMBL" id="JBHSDC010000003">
    <property type="protein sequence ID" value="MFC4231139.1"/>
    <property type="molecule type" value="Genomic_DNA"/>
</dbReference>
<proteinExistence type="inferred from homology"/>
<name>A0ABV8PU66_9BACT</name>
<accession>A0ABV8PU66</accession>
<dbReference type="InterPro" id="IPR033131">
    <property type="entry name" value="Pectinesterase_Asp_AS"/>
</dbReference>
<dbReference type="InterPro" id="IPR012334">
    <property type="entry name" value="Pectin_lyas_fold"/>
</dbReference>
<evidence type="ECO:0000256" key="2">
    <source>
        <dbReference type="ARBA" id="ARBA00022801"/>
    </source>
</evidence>
<comment type="similarity">
    <text evidence="1">Belongs to the pectinesterase family.</text>
</comment>
<evidence type="ECO:0000313" key="7">
    <source>
        <dbReference type="EMBL" id="MFC4231139.1"/>
    </source>
</evidence>
<dbReference type="Proteomes" id="UP001595906">
    <property type="component" value="Unassembled WGS sequence"/>
</dbReference>
<evidence type="ECO:0000256" key="4">
    <source>
        <dbReference type="PROSITE-ProRule" id="PRU10040"/>
    </source>
</evidence>
<feature type="chain" id="PRO_5044985695" description="Pectinesterase" evidence="5">
    <location>
        <begin position="19"/>
        <end position="316"/>
    </location>
</feature>
<protein>
    <recommendedName>
        <fullName evidence="5">Pectinesterase</fullName>
        <ecNumber evidence="5">3.1.1.11</ecNumber>
    </recommendedName>
</protein>
<organism evidence="7 8">
    <name type="scientific">Parasediminibacterium paludis</name>
    <dbReference type="NCBI Taxonomy" id="908966"/>
    <lineage>
        <taxon>Bacteria</taxon>
        <taxon>Pseudomonadati</taxon>
        <taxon>Bacteroidota</taxon>
        <taxon>Chitinophagia</taxon>
        <taxon>Chitinophagales</taxon>
        <taxon>Chitinophagaceae</taxon>
        <taxon>Parasediminibacterium</taxon>
    </lineage>
</organism>
<comment type="catalytic activity">
    <reaction evidence="5">
        <text>[(1-&gt;4)-alpha-D-galacturonosyl methyl ester](n) + n H2O = [(1-&gt;4)-alpha-D-galacturonosyl](n) + n methanol + n H(+)</text>
        <dbReference type="Rhea" id="RHEA:22380"/>
        <dbReference type="Rhea" id="RHEA-COMP:14570"/>
        <dbReference type="Rhea" id="RHEA-COMP:14573"/>
        <dbReference type="ChEBI" id="CHEBI:15377"/>
        <dbReference type="ChEBI" id="CHEBI:15378"/>
        <dbReference type="ChEBI" id="CHEBI:17790"/>
        <dbReference type="ChEBI" id="CHEBI:140522"/>
        <dbReference type="ChEBI" id="CHEBI:140523"/>
        <dbReference type="EC" id="3.1.1.11"/>
    </reaction>
</comment>
<evidence type="ECO:0000256" key="1">
    <source>
        <dbReference type="ARBA" id="ARBA00008891"/>
    </source>
</evidence>
<dbReference type="SUPFAM" id="SSF51126">
    <property type="entry name" value="Pectin lyase-like"/>
    <property type="match status" value="1"/>
</dbReference>
<sequence length="316" mass="35091">MKLPLLCLGIFVTIMIHAQPKVVIVSQSGNADVTTVQAAFDAVPVNNQTPITIMVKNGIYKEKLHLDAGKNFVTLVGESAEKTILTYDDHTGKIGADGAVINTRTSYSFLLKANDFTAKNITFQNDAGFTAGQAVAAEMDGDKAAFYNCRFIGFQDVLFTNNDSSRQYYKNCYIEGTTDFIFGSATVWFQQCHIHSKKNSHVTAASTPANHPFGYIFNKCTLTGDTGLHGVSLGRPWQPYAAVVYLNCNIDSHILPEGWRNWNNTENYKTARFAEYKNTGLGAETINRVTWAKQLSDEEAKSYTIQTIFSNWMPKE</sequence>
<dbReference type="InterPro" id="IPR011050">
    <property type="entry name" value="Pectin_lyase_fold/virulence"/>
</dbReference>
<evidence type="ECO:0000313" key="8">
    <source>
        <dbReference type="Proteomes" id="UP001595906"/>
    </source>
</evidence>
<dbReference type="RefSeq" id="WP_379012526.1">
    <property type="nucleotide sequence ID" value="NZ_JBHSDC010000003.1"/>
</dbReference>
<dbReference type="PROSITE" id="PS00503">
    <property type="entry name" value="PECTINESTERASE_2"/>
    <property type="match status" value="1"/>
</dbReference>
<feature type="signal peptide" evidence="5">
    <location>
        <begin position="1"/>
        <end position="18"/>
    </location>
</feature>
<keyword evidence="5" id="KW-0732">Signal</keyword>
<reference evidence="8" key="1">
    <citation type="journal article" date="2019" name="Int. J. Syst. Evol. Microbiol.">
        <title>The Global Catalogue of Microorganisms (GCM) 10K type strain sequencing project: providing services to taxonomists for standard genome sequencing and annotation.</title>
        <authorList>
            <consortium name="The Broad Institute Genomics Platform"/>
            <consortium name="The Broad Institute Genome Sequencing Center for Infectious Disease"/>
            <person name="Wu L."/>
            <person name="Ma J."/>
        </authorList>
    </citation>
    <scope>NUCLEOTIDE SEQUENCE [LARGE SCALE GENOMIC DNA]</scope>
    <source>
        <strain evidence="8">CECT 8010</strain>
    </source>
</reference>
<feature type="active site" evidence="4">
    <location>
        <position position="179"/>
    </location>
</feature>
<comment type="pathway">
    <text evidence="5">Glycan metabolism; pectin degradation; 2-dehydro-3-deoxy-D-gluconate from pectin: step 1/5.</text>
</comment>
<feature type="domain" description="Pectinesterase catalytic" evidence="6">
    <location>
        <begin position="23"/>
        <end position="308"/>
    </location>
</feature>
<dbReference type="Pfam" id="PF01095">
    <property type="entry name" value="Pectinesterase"/>
    <property type="match status" value="1"/>
</dbReference>
<comment type="caution">
    <text evidence="7">The sequence shown here is derived from an EMBL/GenBank/DDBJ whole genome shotgun (WGS) entry which is preliminary data.</text>
</comment>
<gene>
    <name evidence="7" type="ORF">ACFOW1_04510</name>
</gene>
<evidence type="ECO:0000259" key="6">
    <source>
        <dbReference type="Pfam" id="PF01095"/>
    </source>
</evidence>
<evidence type="ECO:0000256" key="3">
    <source>
        <dbReference type="ARBA" id="ARBA00023085"/>
    </source>
</evidence>
<evidence type="ECO:0000256" key="5">
    <source>
        <dbReference type="RuleBase" id="RU000589"/>
    </source>
</evidence>
<dbReference type="EC" id="3.1.1.11" evidence="5"/>